<comment type="caution">
    <text evidence="2">The sequence shown here is derived from an EMBL/GenBank/DDBJ whole genome shotgun (WGS) entry which is preliminary data.</text>
</comment>
<keyword evidence="3" id="KW-1185">Reference proteome</keyword>
<sequence>MADLTHRDGALDYHAFWLRYLRAHAKPETRALHYCGSLLALAAVVLAIASGAWLWLIAAPLLGYGFAWTAHFGVEHNKPETFGHPFWSLMSDYRMLGLFLTGRLGPHLAAAGVRPGA</sequence>
<reference evidence="2" key="1">
    <citation type="journal article" date="2014" name="Int. J. Syst. Evol. Microbiol.">
        <title>Complete genome sequence of Corynebacterium casei LMG S-19264T (=DSM 44701T), isolated from a smear-ripened cheese.</title>
        <authorList>
            <consortium name="US DOE Joint Genome Institute (JGI-PGF)"/>
            <person name="Walter F."/>
            <person name="Albersmeier A."/>
            <person name="Kalinowski J."/>
            <person name="Ruckert C."/>
        </authorList>
    </citation>
    <scope>NUCLEOTIDE SEQUENCE</scope>
    <source>
        <strain evidence="2">CGMCC 1.15725</strain>
    </source>
</reference>
<dbReference type="AlphaFoldDB" id="A0A8J2Z0S7"/>
<organism evidence="2 3">
    <name type="scientific">Aliidongia dinghuensis</name>
    <dbReference type="NCBI Taxonomy" id="1867774"/>
    <lineage>
        <taxon>Bacteria</taxon>
        <taxon>Pseudomonadati</taxon>
        <taxon>Pseudomonadota</taxon>
        <taxon>Alphaproteobacteria</taxon>
        <taxon>Rhodospirillales</taxon>
        <taxon>Dongiaceae</taxon>
        <taxon>Aliidongia</taxon>
    </lineage>
</organism>
<feature type="transmembrane region" description="Helical" evidence="1">
    <location>
        <begin position="31"/>
        <end position="56"/>
    </location>
</feature>
<evidence type="ECO:0008006" key="4">
    <source>
        <dbReference type="Google" id="ProtNLM"/>
    </source>
</evidence>
<dbReference type="InterPro" id="IPR009305">
    <property type="entry name" value="Mpo1-like"/>
</dbReference>
<evidence type="ECO:0000256" key="1">
    <source>
        <dbReference type="SAM" id="Phobius"/>
    </source>
</evidence>
<dbReference type="Proteomes" id="UP000646365">
    <property type="component" value="Unassembled WGS sequence"/>
</dbReference>
<reference evidence="2" key="2">
    <citation type="submission" date="2020-09" db="EMBL/GenBank/DDBJ databases">
        <authorList>
            <person name="Sun Q."/>
            <person name="Zhou Y."/>
        </authorList>
    </citation>
    <scope>NUCLEOTIDE SEQUENCE</scope>
    <source>
        <strain evidence="2">CGMCC 1.15725</strain>
    </source>
</reference>
<name>A0A8J2Z0S7_9PROT</name>
<dbReference type="Pfam" id="PF06127">
    <property type="entry name" value="Mpo1-like"/>
    <property type="match status" value="1"/>
</dbReference>
<evidence type="ECO:0000313" key="3">
    <source>
        <dbReference type="Proteomes" id="UP000646365"/>
    </source>
</evidence>
<gene>
    <name evidence="2" type="ORF">GCM10011611_60340</name>
</gene>
<dbReference type="PANTHER" id="PTHR34205">
    <property type="entry name" value="TRANSMEMBRANE PROTEIN"/>
    <property type="match status" value="1"/>
</dbReference>
<dbReference type="PANTHER" id="PTHR34205:SF2">
    <property type="entry name" value="DUF962 DOMAIN-CONTAINING PROTEIN"/>
    <property type="match status" value="1"/>
</dbReference>
<keyword evidence="1" id="KW-1133">Transmembrane helix</keyword>
<dbReference type="RefSeq" id="WP_189051915.1">
    <property type="nucleotide sequence ID" value="NZ_BMJQ01000023.1"/>
</dbReference>
<protein>
    <recommendedName>
        <fullName evidence="4">DUF962 domain-containing protein</fullName>
    </recommendedName>
</protein>
<evidence type="ECO:0000313" key="2">
    <source>
        <dbReference type="EMBL" id="GGF45836.1"/>
    </source>
</evidence>
<proteinExistence type="predicted"/>
<keyword evidence="1" id="KW-0812">Transmembrane</keyword>
<keyword evidence="1" id="KW-0472">Membrane</keyword>
<accession>A0A8J2Z0S7</accession>
<dbReference type="EMBL" id="BMJQ01000023">
    <property type="protein sequence ID" value="GGF45836.1"/>
    <property type="molecule type" value="Genomic_DNA"/>
</dbReference>